<accession>A0A815DAS5</accession>
<reference evidence="8" key="1">
    <citation type="submission" date="2021-02" db="EMBL/GenBank/DDBJ databases">
        <authorList>
            <person name="Nowell W R."/>
        </authorList>
    </citation>
    <scope>NUCLEOTIDE SEQUENCE</scope>
</reference>
<evidence type="ECO:0000256" key="5">
    <source>
        <dbReference type="SAM" id="Phobius"/>
    </source>
</evidence>
<evidence type="ECO:0000256" key="3">
    <source>
        <dbReference type="ARBA" id="ARBA00022989"/>
    </source>
</evidence>
<gene>
    <name evidence="8" type="ORF">EDS130_LOCUS30278</name>
    <name evidence="7" type="ORF">XAT740_LOCUS12679</name>
</gene>
<feature type="transmembrane region" description="Helical" evidence="5">
    <location>
        <begin position="44"/>
        <end position="67"/>
    </location>
</feature>
<proteinExistence type="predicted"/>
<dbReference type="GO" id="GO:0004930">
    <property type="term" value="F:G protein-coupled receptor activity"/>
    <property type="evidence" value="ECO:0007669"/>
    <property type="project" value="InterPro"/>
</dbReference>
<feature type="transmembrane region" description="Helical" evidence="5">
    <location>
        <begin position="182"/>
        <end position="201"/>
    </location>
</feature>
<sequence length="315" mass="37706">MWIAFEHRFWLFLVLLIPSTLCGIFNLYQFLFDRILRKGLHNHIIILLNLIGLLYNLTDIIWFIYFYRNYSALALTKEFCFLWFYSDYTGFLSLILLGTWAAIERHILIFHQDYLSTKRKRFLFHYLPMILILIYSLLYYLIVYISSSCRTNRLYSRPRCGLAYCISRLQLVAIWDNLFNNIIPTFLIVIFSIALILRVFYSKYRINQRFRWKNYQKLTIQSVSISFIYIVFYFPSMILNLLSIVGALTRSASDLYSTSLFLSYFVPLFIPLFCTISLPELRKKFQINHPRRTNHIAPQFAKNNQLNTIGFQPYS</sequence>
<evidence type="ECO:0000256" key="1">
    <source>
        <dbReference type="ARBA" id="ARBA00004370"/>
    </source>
</evidence>
<comment type="caution">
    <text evidence="8">The sequence shown here is derived from an EMBL/GenBank/DDBJ whole genome shotgun (WGS) entry which is preliminary data.</text>
</comment>
<dbReference type="GO" id="GO:0016020">
    <property type="term" value="C:membrane"/>
    <property type="evidence" value="ECO:0007669"/>
    <property type="project" value="UniProtKB-SubCell"/>
</dbReference>
<feature type="transmembrane region" description="Helical" evidence="5">
    <location>
        <begin position="261"/>
        <end position="281"/>
    </location>
</feature>
<keyword evidence="9" id="KW-1185">Reference proteome</keyword>
<evidence type="ECO:0000313" key="9">
    <source>
        <dbReference type="Proteomes" id="UP000663828"/>
    </source>
</evidence>
<evidence type="ECO:0000259" key="6">
    <source>
        <dbReference type="PROSITE" id="PS50262"/>
    </source>
</evidence>
<protein>
    <recommendedName>
        <fullName evidence="6">G-protein coupled receptors family 1 profile domain-containing protein</fullName>
    </recommendedName>
</protein>
<comment type="subcellular location">
    <subcellularLocation>
        <location evidence="1">Membrane</location>
    </subcellularLocation>
</comment>
<dbReference type="InterPro" id="IPR017452">
    <property type="entry name" value="GPCR_Rhodpsn_7TM"/>
</dbReference>
<evidence type="ECO:0000313" key="8">
    <source>
        <dbReference type="EMBL" id="CAF1294743.1"/>
    </source>
</evidence>
<feature type="domain" description="G-protein coupled receptors family 1 profile" evidence="6">
    <location>
        <begin position="22"/>
        <end position="274"/>
    </location>
</feature>
<evidence type="ECO:0000313" key="10">
    <source>
        <dbReference type="Proteomes" id="UP000663852"/>
    </source>
</evidence>
<keyword evidence="4 5" id="KW-0472">Membrane</keyword>
<dbReference type="AlphaFoldDB" id="A0A815DAS5"/>
<dbReference type="InterPro" id="IPR000276">
    <property type="entry name" value="GPCR_Rhodpsn"/>
</dbReference>
<dbReference type="Gene3D" id="1.20.1070.10">
    <property type="entry name" value="Rhodopsin 7-helix transmembrane proteins"/>
    <property type="match status" value="1"/>
</dbReference>
<name>A0A815DAS5_ADIRI</name>
<feature type="transmembrane region" description="Helical" evidence="5">
    <location>
        <begin position="12"/>
        <end position="32"/>
    </location>
</feature>
<dbReference type="Proteomes" id="UP000663852">
    <property type="component" value="Unassembled WGS sequence"/>
</dbReference>
<feature type="transmembrane region" description="Helical" evidence="5">
    <location>
        <begin position="222"/>
        <end position="249"/>
    </location>
</feature>
<keyword evidence="2 5" id="KW-0812">Transmembrane</keyword>
<dbReference type="SUPFAM" id="SSF81321">
    <property type="entry name" value="Family A G protein-coupled receptor-like"/>
    <property type="match status" value="1"/>
</dbReference>
<evidence type="ECO:0000313" key="7">
    <source>
        <dbReference type="EMBL" id="CAF0990689.1"/>
    </source>
</evidence>
<organism evidence="8 10">
    <name type="scientific">Adineta ricciae</name>
    <name type="common">Rotifer</name>
    <dbReference type="NCBI Taxonomy" id="249248"/>
    <lineage>
        <taxon>Eukaryota</taxon>
        <taxon>Metazoa</taxon>
        <taxon>Spiralia</taxon>
        <taxon>Gnathifera</taxon>
        <taxon>Rotifera</taxon>
        <taxon>Eurotatoria</taxon>
        <taxon>Bdelloidea</taxon>
        <taxon>Adinetida</taxon>
        <taxon>Adinetidae</taxon>
        <taxon>Adineta</taxon>
    </lineage>
</organism>
<feature type="transmembrane region" description="Helical" evidence="5">
    <location>
        <begin position="123"/>
        <end position="145"/>
    </location>
</feature>
<evidence type="ECO:0000256" key="2">
    <source>
        <dbReference type="ARBA" id="ARBA00022692"/>
    </source>
</evidence>
<evidence type="ECO:0000256" key="4">
    <source>
        <dbReference type="ARBA" id="ARBA00023136"/>
    </source>
</evidence>
<keyword evidence="3 5" id="KW-1133">Transmembrane helix</keyword>
<feature type="transmembrane region" description="Helical" evidence="5">
    <location>
        <begin position="82"/>
        <end position="103"/>
    </location>
</feature>
<dbReference type="PROSITE" id="PS50262">
    <property type="entry name" value="G_PROTEIN_RECEP_F1_2"/>
    <property type="match status" value="1"/>
</dbReference>
<dbReference type="Pfam" id="PF00001">
    <property type="entry name" value="7tm_1"/>
    <property type="match status" value="1"/>
</dbReference>
<dbReference type="EMBL" id="CAJNOJ010000211">
    <property type="protein sequence ID" value="CAF1294743.1"/>
    <property type="molecule type" value="Genomic_DNA"/>
</dbReference>
<dbReference type="Proteomes" id="UP000663828">
    <property type="component" value="Unassembled WGS sequence"/>
</dbReference>
<dbReference type="EMBL" id="CAJNOR010000720">
    <property type="protein sequence ID" value="CAF0990689.1"/>
    <property type="molecule type" value="Genomic_DNA"/>
</dbReference>